<evidence type="ECO:0000313" key="3">
    <source>
        <dbReference type="Proteomes" id="UP001355207"/>
    </source>
</evidence>
<gene>
    <name evidence="2" type="ORF">L201_001020</name>
</gene>
<feature type="signal peptide" evidence="1">
    <location>
        <begin position="1"/>
        <end position="15"/>
    </location>
</feature>
<keyword evidence="1" id="KW-0732">Signal</keyword>
<dbReference type="Proteomes" id="UP001355207">
    <property type="component" value="Chromosome 1"/>
</dbReference>
<organism evidence="2 3">
    <name type="scientific">Kwoniella dendrophila CBS 6074</name>
    <dbReference type="NCBI Taxonomy" id="1295534"/>
    <lineage>
        <taxon>Eukaryota</taxon>
        <taxon>Fungi</taxon>
        <taxon>Dikarya</taxon>
        <taxon>Basidiomycota</taxon>
        <taxon>Agaricomycotina</taxon>
        <taxon>Tremellomycetes</taxon>
        <taxon>Tremellales</taxon>
        <taxon>Cryptococcaceae</taxon>
        <taxon>Kwoniella</taxon>
    </lineage>
</organism>
<reference evidence="2 3" key="1">
    <citation type="submission" date="2024-01" db="EMBL/GenBank/DDBJ databases">
        <title>Comparative genomics of Cryptococcus and Kwoniella reveals pathogenesis evolution and contrasting modes of karyotype evolution via chromosome fusion or intercentromeric recombination.</title>
        <authorList>
            <person name="Coelho M.A."/>
            <person name="David-Palma M."/>
            <person name="Shea T."/>
            <person name="Bowers K."/>
            <person name="McGinley-Smith S."/>
            <person name="Mohammad A.W."/>
            <person name="Gnirke A."/>
            <person name="Yurkov A.M."/>
            <person name="Nowrousian M."/>
            <person name="Sun S."/>
            <person name="Cuomo C.A."/>
            <person name="Heitman J."/>
        </authorList>
    </citation>
    <scope>NUCLEOTIDE SEQUENCE [LARGE SCALE GENOMIC DNA]</scope>
    <source>
        <strain evidence="2 3">CBS 6074</strain>
    </source>
</reference>
<dbReference type="GeneID" id="91091692"/>
<keyword evidence="3" id="KW-1185">Reference proteome</keyword>
<evidence type="ECO:0000256" key="1">
    <source>
        <dbReference type="SAM" id="SignalP"/>
    </source>
</evidence>
<evidence type="ECO:0000313" key="2">
    <source>
        <dbReference type="EMBL" id="WWC86147.1"/>
    </source>
</evidence>
<proteinExistence type="predicted"/>
<dbReference type="EMBL" id="CP144098">
    <property type="protein sequence ID" value="WWC86147.1"/>
    <property type="molecule type" value="Genomic_DNA"/>
</dbReference>
<dbReference type="AlphaFoldDB" id="A0AAX4JL62"/>
<accession>A0AAX4JL62</accession>
<evidence type="ECO:0008006" key="4">
    <source>
        <dbReference type="Google" id="ProtNLM"/>
    </source>
</evidence>
<feature type="chain" id="PRO_5043321078" description="WSC domain-containing protein" evidence="1">
    <location>
        <begin position="16"/>
        <end position="208"/>
    </location>
</feature>
<dbReference type="RefSeq" id="XP_066072910.1">
    <property type="nucleotide sequence ID" value="XM_066216813.1"/>
</dbReference>
<sequence>MLPIILLSTIAAVQAVSLPRQDAAASSPAAVSGGSPVFIACVQDAKIPSLTQSIAVNASSREECSVTCSSSSSQHDLAFFRQDTLECYCSSSADAPTSDEIVYATDELGNCRSQDDASVEYLHSTYKFSECVLPPLTPSTSNFSTSDPIECLKNCSNSSSTIVIRPEYDGDNDKFEYDCQCYDSTQDQIQTGQKTDCGFGIESIYTKA</sequence>
<name>A0AAX4JL62_9TREE</name>
<protein>
    <recommendedName>
        <fullName evidence="4">WSC domain-containing protein</fullName>
    </recommendedName>
</protein>